<organism evidence="1 2">
    <name type="scientific">Streptomyces ficellus</name>
    <dbReference type="NCBI Taxonomy" id="1977088"/>
    <lineage>
        <taxon>Bacteria</taxon>
        <taxon>Bacillati</taxon>
        <taxon>Actinomycetota</taxon>
        <taxon>Actinomycetes</taxon>
        <taxon>Kitasatosporales</taxon>
        <taxon>Streptomycetaceae</taxon>
        <taxon>Streptomyces</taxon>
    </lineage>
</organism>
<dbReference type="KEGG" id="sfic:EIZ62_31650"/>
<gene>
    <name evidence="1" type="ORF">EIZ62_31650</name>
</gene>
<dbReference type="EMBL" id="CP034279">
    <property type="protein sequence ID" value="QGV82306.1"/>
    <property type="molecule type" value="Genomic_DNA"/>
</dbReference>
<accession>A0A6I6FWL2</accession>
<name>A0A6I6FWL2_9ACTN</name>
<protein>
    <submittedName>
        <fullName evidence="1">Uncharacterized protein</fullName>
    </submittedName>
</protein>
<evidence type="ECO:0000313" key="1">
    <source>
        <dbReference type="EMBL" id="QGV82306.1"/>
    </source>
</evidence>
<dbReference type="OrthoDB" id="4091895at2"/>
<reference evidence="1 2" key="1">
    <citation type="submission" date="2018-12" db="EMBL/GenBank/DDBJ databases">
        <title>Complete genome sequence of Streptomyces ficellus NRRL8067, the producer of ficellomycin, feldamycin and nojirimycin.</title>
        <authorList>
            <person name="Zhang H."/>
            <person name="Yue R."/>
            <person name="Liu Y."/>
            <person name="Li M."/>
            <person name="Mu H."/>
            <person name="Zhang J."/>
        </authorList>
    </citation>
    <scope>NUCLEOTIDE SEQUENCE [LARGE SCALE GENOMIC DNA]</scope>
    <source>
        <strain evidence="1 2">NRRL 8067</strain>
    </source>
</reference>
<dbReference type="Proteomes" id="UP000422572">
    <property type="component" value="Chromosome"/>
</dbReference>
<proteinExistence type="predicted"/>
<keyword evidence="2" id="KW-1185">Reference proteome</keyword>
<sequence>MGDEASKAVDKGGRVNGDVTRQWAPKLIASGLVIVTCKPLLAVIICTGCNEFGQAQTVA</sequence>
<evidence type="ECO:0000313" key="2">
    <source>
        <dbReference type="Proteomes" id="UP000422572"/>
    </source>
</evidence>
<dbReference type="RefSeq" id="WP_156696047.1">
    <property type="nucleotide sequence ID" value="NZ_CP034279.1"/>
</dbReference>
<dbReference type="AlphaFoldDB" id="A0A6I6FWL2"/>